<dbReference type="Proteomes" id="UP000284842">
    <property type="component" value="Unassembled WGS sequence"/>
</dbReference>
<dbReference type="EMBL" id="NHTK01005588">
    <property type="protein sequence ID" value="PPQ76299.1"/>
    <property type="molecule type" value="Genomic_DNA"/>
</dbReference>
<feature type="compositionally biased region" description="Low complexity" evidence="1">
    <location>
        <begin position="148"/>
        <end position="162"/>
    </location>
</feature>
<feature type="region of interest" description="Disordered" evidence="1">
    <location>
        <begin position="53"/>
        <end position="82"/>
    </location>
</feature>
<comment type="caution">
    <text evidence="2">The sequence shown here is derived from an EMBL/GenBank/DDBJ whole genome shotgun (WGS) entry which is preliminary data.</text>
</comment>
<feature type="region of interest" description="Disordered" evidence="1">
    <location>
        <begin position="118"/>
        <end position="173"/>
    </location>
</feature>
<accession>A0A409WCS9</accession>
<evidence type="ECO:0000256" key="1">
    <source>
        <dbReference type="SAM" id="MobiDB-lite"/>
    </source>
</evidence>
<keyword evidence="3" id="KW-1185">Reference proteome</keyword>
<dbReference type="AlphaFoldDB" id="A0A409WCS9"/>
<evidence type="ECO:0000313" key="2">
    <source>
        <dbReference type="EMBL" id="PPQ76299.1"/>
    </source>
</evidence>
<dbReference type="OrthoDB" id="3067930at2759"/>
<gene>
    <name evidence="2" type="ORF">CVT24_009147</name>
</gene>
<proteinExistence type="predicted"/>
<feature type="compositionally biased region" description="Acidic residues" evidence="1">
    <location>
        <begin position="68"/>
        <end position="79"/>
    </location>
</feature>
<sequence length="401" mass="44559">MSCSMKNANSLILHRAENSKSCNSILTFAVIWDPERGLETFSGGELEDHVARLNTPKQSTSGNGGDFDSLEYSDSDGEDTPIVSQKQEPFAVFGSRGPHFIDIRSSSAYERCILDPEFTDDADKSPHTGKTLPTPPARDCAAPTPRASRQSRSSHSPSQTHTAAKIGRPRVSRADSGVDLTYSLYKPRECSVDQQAQSRASSSPRRPPRSSRPPVERRPVSHSEHNFAQHDKTLHKLYDVDHLYLTQGAIHYNECLESSEEESDEGFYDSSPLPMEEQHLPSCFSVTTTSTSTFVSVNRRDVPSPTPRHQNGIFAAQQDCQPVRRSTKLPSLGSRLTTIKPTATSTEVNRVAPVRRSSYEEQVSRFSKAIKSHLPKRLIHHDDGWVFVDVQSVVVDKVMNV</sequence>
<dbReference type="InParanoid" id="A0A409WCS9"/>
<name>A0A409WCS9_9AGAR</name>
<protein>
    <submittedName>
        <fullName evidence="2">Uncharacterized protein</fullName>
    </submittedName>
</protein>
<feature type="region of interest" description="Disordered" evidence="1">
    <location>
        <begin position="186"/>
        <end position="227"/>
    </location>
</feature>
<reference evidence="2 3" key="1">
    <citation type="journal article" date="2018" name="Evol. Lett.">
        <title>Horizontal gene cluster transfer increased hallucinogenic mushroom diversity.</title>
        <authorList>
            <person name="Reynolds H.T."/>
            <person name="Vijayakumar V."/>
            <person name="Gluck-Thaler E."/>
            <person name="Korotkin H.B."/>
            <person name="Matheny P.B."/>
            <person name="Slot J.C."/>
        </authorList>
    </citation>
    <scope>NUCLEOTIDE SEQUENCE [LARGE SCALE GENOMIC DNA]</scope>
    <source>
        <strain evidence="2 3">2629</strain>
    </source>
</reference>
<feature type="compositionally biased region" description="Basic and acidic residues" evidence="1">
    <location>
        <begin position="214"/>
        <end position="227"/>
    </location>
</feature>
<organism evidence="2 3">
    <name type="scientific">Panaeolus cyanescens</name>
    <dbReference type="NCBI Taxonomy" id="181874"/>
    <lineage>
        <taxon>Eukaryota</taxon>
        <taxon>Fungi</taxon>
        <taxon>Dikarya</taxon>
        <taxon>Basidiomycota</taxon>
        <taxon>Agaricomycotina</taxon>
        <taxon>Agaricomycetes</taxon>
        <taxon>Agaricomycetidae</taxon>
        <taxon>Agaricales</taxon>
        <taxon>Agaricineae</taxon>
        <taxon>Galeropsidaceae</taxon>
        <taxon>Panaeolus</taxon>
    </lineage>
</organism>
<evidence type="ECO:0000313" key="3">
    <source>
        <dbReference type="Proteomes" id="UP000284842"/>
    </source>
</evidence>